<proteinExistence type="predicted"/>
<dbReference type="EMBL" id="CP115541">
    <property type="protein sequence ID" value="WNH53208.1"/>
    <property type="molecule type" value="Genomic_DNA"/>
</dbReference>
<keyword evidence="2" id="KW-1185">Reference proteome</keyword>
<organism evidence="1 2">
    <name type="scientific">Stenotrophomonas oahuensis</name>
    <dbReference type="NCBI Taxonomy" id="3003271"/>
    <lineage>
        <taxon>Bacteria</taxon>
        <taxon>Pseudomonadati</taxon>
        <taxon>Pseudomonadota</taxon>
        <taxon>Gammaproteobacteria</taxon>
        <taxon>Lysobacterales</taxon>
        <taxon>Lysobacteraceae</taxon>
        <taxon>Stenotrophomonas</taxon>
    </lineage>
</organism>
<evidence type="ECO:0000313" key="2">
    <source>
        <dbReference type="Proteomes" id="UP001302072"/>
    </source>
</evidence>
<dbReference type="Proteomes" id="UP001302072">
    <property type="component" value="Chromosome"/>
</dbReference>
<protein>
    <submittedName>
        <fullName evidence="1">Uncharacterized protein</fullName>
    </submittedName>
</protein>
<reference evidence="1 2" key="1">
    <citation type="submission" date="2022-12" db="EMBL/GenBank/DDBJ databases">
        <title>Two new species, Stenotrophomonas aracearum and Stenotrophomonas oahuensis, isolated from Anthurium (Araceae family) in Hawaii.</title>
        <authorList>
            <person name="Chunag S.C."/>
            <person name="Dobhal S."/>
            <person name="Alvarez A."/>
            <person name="Arif M."/>
        </authorList>
    </citation>
    <scope>NUCLEOTIDE SEQUENCE [LARGE SCALE GENOMIC DNA]</scope>
    <source>
        <strain evidence="1 2">A5586</strain>
    </source>
</reference>
<gene>
    <name evidence="1" type="ORF">PDM29_02730</name>
</gene>
<evidence type="ECO:0000313" key="1">
    <source>
        <dbReference type="EMBL" id="WNH53208.1"/>
    </source>
</evidence>
<name>A0ABY9YR76_9GAMM</name>
<sequence length="101" mass="12291">MNDEPEDWDDLTEEQKEFRRRFWRPPKSVIVNALHHDGLKTYPGCPTVPCFKTRGLWMRDLGIDTGMRLYLYPEWRGFRFHADPPPKDQEAVKIYRKVRRW</sequence>
<accession>A0ABY9YR76</accession>
<dbReference type="RefSeq" id="WP_311192369.1">
    <property type="nucleotide sequence ID" value="NZ_CP115541.1"/>
</dbReference>